<dbReference type="InterPro" id="IPR051910">
    <property type="entry name" value="ComF/GntX_DNA_util-trans"/>
</dbReference>
<dbReference type="Pfam" id="PF00156">
    <property type="entry name" value="Pribosyltran"/>
    <property type="match status" value="1"/>
</dbReference>
<sequence>MGKRLHVRIIEGIIDTLYPRLRCPVCGEYYDGLCPVCRLTIVPADEAGILHCSRYEGSAKALISAFKSRGSFNAAREIAAIMHSSHGDYIRSFDMVTWAPSSKISRKRLGFDHGEVLARNVARLQGIECKRLFSAPAYEQKGLERTGRQENALTIGLIKNKKPLIKGRKILIVDDVATTGSTLLICTERINEAGGIAGAIAFAYQGTR</sequence>
<dbReference type="SUPFAM" id="SSF53271">
    <property type="entry name" value="PRTase-like"/>
    <property type="match status" value="1"/>
</dbReference>
<dbReference type="Gene3D" id="3.40.50.2020">
    <property type="match status" value="1"/>
</dbReference>
<protein>
    <submittedName>
        <fullName evidence="3">Amidophosphoribosyltransferase</fullName>
    </submittedName>
</protein>
<accession>A0ABS4G7K0</accession>
<comment type="caution">
    <text evidence="3">The sequence shown here is derived from an EMBL/GenBank/DDBJ whole genome shotgun (WGS) entry which is preliminary data.</text>
</comment>
<keyword evidence="4" id="KW-1185">Reference proteome</keyword>
<dbReference type="RefSeq" id="WP_209460722.1">
    <property type="nucleotide sequence ID" value="NZ_JAGGKC010000032.1"/>
</dbReference>
<dbReference type="Proteomes" id="UP001519271">
    <property type="component" value="Unassembled WGS sequence"/>
</dbReference>
<evidence type="ECO:0000313" key="3">
    <source>
        <dbReference type="EMBL" id="MBP1920553.1"/>
    </source>
</evidence>
<dbReference type="InterPro" id="IPR029057">
    <property type="entry name" value="PRTase-like"/>
</dbReference>
<proteinExistence type="inferred from homology"/>
<feature type="domain" description="Phosphoribosyltransferase" evidence="2">
    <location>
        <begin position="140"/>
        <end position="195"/>
    </location>
</feature>
<gene>
    <name evidence="3" type="ORF">J2Z34_003066</name>
</gene>
<reference evidence="3 4" key="1">
    <citation type="submission" date="2021-03" db="EMBL/GenBank/DDBJ databases">
        <title>Genomic Encyclopedia of Type Strains, Phase IV (KMG-IV): sequencing the most valuable type-strain genomes for metagenomic binning, comparative biology and taxonomic classification.</title>
        <authorList>
            <person name="Goeker M."/>
        </authorList>
    </citation>
    <scope>NUCLEOTIDE SEQUENCE [LARGE SCALE GENOMIC DNA]</scope>
    <source>
        <strain evidence="3 4">DSM 6139</strain>
    </source>
</reference>
<organism evidence="3 4">
    <name type="scientific">Youngiibacter multivorans</name>
    <dbReference type="NCBI Taxonomy" id="937251"/>
    <lineage>
        <taxon>Bacteria</taxon>
        <taxon>Bacillati</taxon>
        <taxon>Bacillota</taxon>
        <taxon>Clostridia</taxon>
        <taxon>Eubacteriales</taxon>
        <taxon>Clostridiaceae</taxon>
        <taxon>Youngiibacter</taxon>
    </lineage>
</organism>
<dbReference type="EMBL" id="JAGGKC010000032">
    <property type="protein sequence ID" value="MBP1920553.1"/>
    <property type="molecule type" value="Genomic_DNA"/>
</dbReference>
<dbReference type="PANTHER" id="PTHR47505:SF1">
    <property type="entry name" value="DNA UTILIZATION PROTEIN YHGH"/>
    <property type="match status" value="1"/>
</dbReference>
<dbReference type="CDD" id="cd06223">
    <property type="entry name" value="PRTases_typeI"/>
    <property type="match status" value="1"/>
</dbReference>
<dbReference type="InterPro" id="IPR000836">
    <property type="entry name" value="PRTase_dom"/>
</dbReference>
<dbReference type="PANTHER" id="PTHR47505">
    <property type="entry name" value="DNA UTILIZATION PROTEIN YHGH"/>
    <property type="match status" value="1"/>
</dbReference>
<evidence type="ECO:0000259" key="2">
    <source>
        <dbReference type="Pfam" id="PF00156"/>
    </source>
</evidence>
<name>A0ABS4G7K0_9CLOT</name>
<comment type="similarity">
    <text evidence="1">Belongs to the ComF/GntX family.</text>
</comment>
<evidence type="ECO:0000313" key="4">
    <source>
        <dbReference type="Proteomes" id="UP001519271"/>
    </source>
</evidence>
<evidence type="ECO:0000256" key="1">
    <source>
        <dbReference type="ARBA" id="ARBA00008007"/>
    </source>
</evidence>